<dbReference type="AlphaFoldDB" id="A0A7T8K7P6"/>
<name>A0A7T8K7P6_CALRO</name>
<protein>
    <submittedName>
        <fullName evidence="1">Uncharacterized protein</fullName>
    </submittedName>
</protein>
<dbReference type="EMBL" id="CP045896">
    <property type="protein sequence ID" value="QQP50007.1"/>
    <property type="molecule type" value="Genomic_DNA"/>
</dbReference>
<keyword evidence="2" id="KW-1185">Reference proteome</keyword>
<organism evidence="1 2">
    <name type="scientific">Caligus rogercresseyi</name>
    <name type="common">Sea louse</name>
    <dbReference type="NCBI Taxonomy" id="217165"/>
    <lineage>
        <taxon>Eukaryota</taxon>
        <taxon>Metazoa</taxon>
        <taxon>Ecdysozoa</taxon>
        <taxon>Arthropoda</taxon>
        <taxon>Crustacea</taxon>
        <taxon>Multicrustacea</taxon>
        <taxon>Hexanauplia</taxon>
        <taxon>Copepoda</taxon>
        <taxon>Siphonostomatoida</taxon>
        <taxon>Caligidae</taxon>
        <taxon>Caligus</taxon>
    </lineage>
</organism>
<gene>
    <name evidence="1" type="ORF">FKW44_010856</name>
</gene>
<proteinExistence type="predicted"/>
<evidence type="ECO:0000313" key="2">
    <source>
        <dbReference type="Proteomes" id="UP000595437"/>
    </source>
</evidence>
<sequence length="51" mass="5836">MAHPEFRSNQGLSGQRDFQDYSRWATGLKKHKRPLTASQWHIGACIKPARA</sequence>
<evidence type="ECO:0000313" key="1">
    <source>
        <dbReference type="EMBL" id="QQP50007.1"/>
    </source>
</evidence>
<accession>A0A7T8K7P6</accession>
<reference evidence="2" key="1">
    <citation type="submission" date="2021-01" db="EMBL/GenBank/DDBJ databases">
        <title>Caligus Genome Assembly.</title>
        <authorList>
            <person name="Gallardo-Escarate C."/>
        </authorList>
    </citation>
    <scope>NUCLEOTIDE SEQUENCE [LARGE SCALE GENOMIC DNA]</scope>
</reference>
<dbReference type="Proteomes" id="UP000595437">
    <property type="component" value="Chromosome 7"/>
</dbReference>